<evidence type="ECO:0000256" key="1">
    <source>
        <dbReference type="SAM" id="MobiDB-lite"/>
    </source>
</evidence>
<accession>A0ABW6A2P6</accession>
<dbReference type="PROSITE" id="PS50093">
    <property type="entry name" value="PKD"/>
    <property type="match status" value="1"/>
</dbReference>
<sequence>MKNPYSIYSRQWLGLDYKVIISFIITLFIALVLFGFKLATHVTCSPVTITTTGEIKTAQNNSFNINEKIQFQANMSHAQQVEWDFGDGSKKVTGAKIQHRYVVAGKYFVTVVINKKCKETFMVLVKDLKSAEISNAEPEASAIIGPDVISAGLPTSFTTAQQAGSYEWYIQEDAAFGKKTTNTISYTPSNTGTVTLVLVLDKDSTKTWRKPITINLPGSATTVPEKTTVPKLEPLPPIYTPPPRDPGTKPEDTKPVDPSGPAKPPVVTPPVKKFVRVPDQEMQRLLNELVEKKIGIADFDNYLCKGGDTQVKIDGEWSTFKELVAKAQKKKKGLLGSKKAKVKLVRQTPNPDMDNKCLIFMEVTVDY</sequence>
<feature type="domain" description="PKD" evidence="3">
    <location>
        <begin position="82"/>
        <end position="114"/>
    </location>
</feature>
<dbReference type="CDD" id="cd00146">
    <property type="entry name" value="PKD"/>
    <property type="match status" value="1"/>
</dbReference>
<keyword evidence="2" id="KW-0812">Transmembrane</keyword>
<feature type="compositionally biased region" description="Pro residues" evidence="1">
    <location>
        <begin position="233"/>
        <end position="245"/>
    </location>
</feature>
<evidence type="ECO:0000256" key="2">
    <source>
        <dbReference type="SAM" id="Phobius"/>
    </source>
</evidence>
<evidence type="ECO:0000313" key="5">
    <source>
        <dbReference type="Proteomes" id="UP001597511"/>
    </source>
</evidence>
<comment type="caution">
    <text evidence="4">The sequence shown here is derived from an EMBL/GenBank/DDBJ whole genome shotgun (WGS) entry which is preliminary data.</text>
</comment>
<dbReference type="RefSeq" id="WP_386096060.1">
    <property type="nucleotide sequence ID" value="NZ_JBHUOZ010000001.1"/>
</dbReference>
<evidence type="ECO:0000259" key="3">
    <source>
        <dbReference type="PROSITE" id="PS50093"/>
    </source>
</evidence>
<feature type="transmembrane region" description="Helical" evidence="2">
    <location>
        <begin position="12"/>
        <end position="36"/>
    </location>
</feature>
<dbReference type="Pfam" id="PF18911">
    <property type="entry name" value="PKD_4"/>
    <property type="match status" value="1"/>
</dbReference>
<feature type="region of interest" description="Disordered" evidence="1">
    <location>
        <begin position="218"/>
        <end position="269"/>
    </location>
</feature>
<organism evidence="4 5">
    <name type="scientific">Terrimonas rubra</name>
    <dbReference type="NCBI Taxonomy" id="1035890"/>
    <lineage>
        <taxon>Bacteria</taxon>
        <taxon>Pseudomonadati</taxon>
        <taxon>Bacteroidota</taxon>
        <taxon>Chitinophagia</taxon>
        <taxon>Chitinophagales</taxon>
        <taxon>Chitinophagaceae</taxon>
        <taxon>Terrimonas</taxon>
    </lineage>
</organism>
<gene>
    <name evidence="4" type="ORF">ACFS6H_05455</name>
</gene>
<dbReference type="InterPro" id="IPR000601">
    <property type="entry name" value="PKD_dom"/>
</dbReference>
<reference evidence="5" key="1">
    <citation type="journal article" date="2019" name="Int. J. Syst. Evol. Microbiol.">
        <title>The Global Catalogue of Microorganisms (GCM) 10K type strain sequencing project: providing services to taxonomists for standard genome sequencing and annotation.</title>
        <authorList>
            <consortium name="The Broad Institute Genomics Platform"/>
            <consortium name="The Broad Institute Genome Sequencing Center for Infectious Disease"/>
            <person name="Wu L."/>
            <person name="Ma J."/>
        </authorList>
    </citation>
    <scope>NUCLEOTIDE SEQUENCE [LARGE SCALE GENOMIC DNA]</scope>
    <source>
        <strain evidence="5">KCTC 23299</strain>
    </source>
</reference>
<feature type="compositionally biased region" description="Basic and acidic residues" evidence="1">
    <location>
        <begin position="246"/>
        <end position="255"/>
    </location>
</feature>
<keyword evidence="5" id="KW-1185">Reference proteome</keyword>
<dbReference type="InterPro" id="IPR013783">
    <property type="entry name" value="Ig-like_fold"/>
</dbReference>
<dbReference type="InterPro" id="IPR035986">
    <property type="entry name" value="PKD_dom_sf"/>
</dbReference>
<name>A0ABW6A2P6_9BACT</name>
<proteinExistence type="predicted"/>
<keyword evidence="2" id="KW-0472">Membrane</keyword>
<keyword evidence="2" id="KW-1133">Transmembrane helix</keyword>
<evidence type="ECO:0000313" key="4">
    <source>
        <dbReference type="EMBL" id="MFD2919151.1"/>
    </source>
</evidence>
<dbReference type="Proteomes" id="UP001597511">
    <property type="component" value="Unassembled WGS sequence"/>
</dbReference>
<dbReference type="Gene3D" id="2.60.40.10">
    <property type="entry name" value="Immunoglobulins"/>
    <property type="match status" value="1"/>
</dbReference>
<dbReference type="SUPFAM" id="SSF49299">
    <property type="entry name" value="PKD domain"/>
    <property type="match status" value="1"/>
</dbReference>
<dbReference type="EMBL" id="JBHUOZ010000001">
    <property type="protein sequence ID" value="MFD2919151.1"/>
    <property type="molecule type" value="Genomic_DNA"/>
</dbReference>
<protein>
    <submittedName>
        <fullName evidence="4">PKD domain-containing protein</fullName>
    </submittedName>
</protein>